<evidence type="ECO:0000313" key="8">
    <source>
        <dbReference type="Proteomes" id="UP000824048"/>
    </source>
</evidence>
<dbReference type="InterPro" id="IPR006143">
    <property type="entry name" value="RND_pump_MFP"/>
</dbReference>
<feature type="transmembrane region" description="Helical" evidence="6">
    <location>
        <begin position="30"/>
        <end position="49"/>
    </location>
</feature>
<dbReference type="Proteomes" id="UP000824048">
    <property type="component" value="Unassembled WGS sequence"/>
</dbReference>
<name>A0A9D2EQR1_9FIRM</name>
<accession>A0A9D2EQR1</accession>
<dbReference type="Gene3D" id="2.40.30.170">
    <property type="match status" value="1"/>
</dbReference>
<dbReference type="GO" id="GO:0030313">
    <property type="term" value="C:cell envelope"/>
    <property type="evidence" value="ECO:0007669"/>
    <property type="project" value="UniProtKB-SubCell"/>
</dbReference>
<evidence type="ECO:0000313" key="7">
    <source>
        <dbReference type="EMBL" id="HIZ41740.1"/>
    </source>
</evidence>
<gene>
    <name evidence="7" type="ORF">H9811_04155</name>
</gene>
<evidence type="ECO:0000256" key="3">
    <source>
        <dbReference type="ARBA" id="ARBA00023054"/>
    </source>
</evidence>
<dbReference type="NCBIfam" id="TIGR01730">
    <property type="entry name" value="RND_mfp"/>
    <property type="match status" value="1"/>
</dbReference>
<dbReference type="EMBL" id="DXBP01000029">
    <property type="protein sequence ID" value="HIZ41740.1"/>
    <property type="molecule type" value="Genomic_DNA"/>
</dbReference>
<reference evidence="7" key="1">
    <citation type="journal article" date="2021" name="PeerJ">
        <title>Extensive microbial diversity within the chicken gut microbiome revealed by metagenomics and culture.</title>
        <authorList>
            <person name="Gilroy R."/>
            <person name="Ravi A."/>
            <person name="Getino M."/>
            <person name="Pursley I."/>
            <person name="Horton D.L."/>
            <person name="Alikhan N.F."/>
            <person name="Baker D."/>
            <person name="Gharbi K."/>
            <person name="Hall N."/>
            <person name="Watson M."/>
            <person name="Adriaenssens E.M."/>
            <person name="Foster-Nyarko E."/>
            <person name="Jarju S."/>
            <person name="Secka A."/>
            <person name="Antonio M."/>
            <person name="Oren A."/>
            <person name="Chaudhuri R.R."/>
            <person name="La Ragione R."/>
            <person name="Hildebrand F."/>
            <person name="Pallen M.J."/>
        </authorList>
    </citation>
    <scope>NUCLEOTIDE SEQUENCE</scope>
    <source>
        <strain evidence="7">ChiSxjej1B13-11774</strain>
    </source>
</reference>
<dbReference type="InterPro" id="IPR050465">
    <property type="entry name" value="UPF0194_transport"/>
</dbReference>
<proteinExistence type="inferred from homology"/>
<dbReference type="GO" id="GO:0016020">
    <property type="term" value="C:membrane"/>
    <property type="evidence" value="ECO:0007669"/>
    <property type="project" value="InterPro"/>
</dbReference>
<dbReference type="Gene3D" id="2.40.50.100">
    <property type="match status" value="1"/>
</dbReference>
<sequence>MSEKDTAARRPLDWFKRHNPLHWFKRHKKLTIFLVIVLLIIAFVVNFLGRTAAASAALTYQYVRTTTLQKTSLTDSVSVNGTVASGSTASVTASDSVKTYKVTSVNVAVGDTVKKGDVIATLDTTDVEKQIENAQESYSDSVEEAQTNYNNSVADQATNLAQLQDDLNKAQEDYDTLGLERYSSMQDSSMADKTNREIVEYYYGLYTEKIAQLENTVANLQIQLTNAQRDGNADQQQSIQGQLEDYQRQLSVAKGQCNIPELNLHGFEAVEQAYQSIDGGANSYKQKLEAAQQAYDNAVTTNARSVDSAETKLEQASRTSDTLTDLQTTLENCTLTATMDGTITELNATVGSVCSGTVATIQDVSDLTVEVTIPASSVGKLSTGMQCNITSDATGDTVVTGTLTRIDPVANSEGTFGATVTVNGADSGLLIGISAQVEIVVNQKENVFTVPRDAVGTHEDGSTYVLRKTGGEGVDMTFEEVTVTTGDSNDYYIEISGDDLNEGDVIRSSSDLTQGIETATQEADGMMGGQVMITDGGAAAAAPTEGGPGGGGPGGGGDMGGGAPGGM</sequence>
<dbReference type="Gene3D" id="2.40.420.20">
    <property type="match status" value="1"/>
</dbReference>
<keyword evidence="6" id="KW-0812">Transmembrane</keyword>
<evidence type="ECO:0000256" key="6">
    <source>
        <dbReference type="SAM" id="Phobius"/>
    </source>
</evidence>
<dbReference type="PANTHER" id="PTHR32347">
    <property type="entry name" value="EFFLUX SYSTEM COMPONENT YKNX-RELATED"/>
    <property type="match status" value="1"/>
</dbReference>
<evidence type="ECO:0000256" key="5">
    <source>
        <dbReference type="SAM" id="MobiDB-lite"/>
    </source>
</evidence>
<organism evidence="7 8">
    <name type="scientific">Candidatus Gemmiger excrementigallinarum</name>
    <dbReference type="NCBI Taxonomy" id="2838609"/>
    <lineage>
        <taxon>Bacteria</taxon>
        <taxon>Bacillati</taxon>
        <taxon>Bacillota</taxon>
        <taxon>Clostridia</taxon>
        <taxon>Eubacteriales</taxon>
        <taxon>Gemmiger</taxon>
    </lineage>
</organism>
<feature type="coiled-coil region" evidence="4">
    <location>
        <begin position="281"/>
        <end position="326"/>
    </location>
</feature>
<reference evidence="7" key="2">
    <citation type="submission" date="2021-04" db="EMBL/GenBank/DDBJ databases">
        <authorList>
            <person name="Gilroy R."/>
        </authorList>
    </citation>
    <scope>NUCLEOTIDE SEQUENCE</scope>
    <source>
        <strain evidence="7">ChiSxjej1B13-11774</strain>
    </source>
</reference>
<comment type="subcellular location">
    <subcellularLocation>
        <location evidence="1">Cell envelope</location>
    </subcellularLocation>
</comment>
<dbReference type="AlphaFoldDB" id="A0A9D2EQR1"/>
<keyword evidence="6" id="KW-1133">Transmembrane helix</keyword>
<evidence type="ECO:0000256" key="2">
    <source>
        <dbReference type="ARBA" id="ARBA00009477"/>
    </source>
</evidence>
<keyword evidence="6" id="KW-0472">Membrane</keyword>
<comment type="caution">
    <text evidence="7">The sequence shown here is derived from an EMBL/GenBank/DDBJ whole genome shotgun (WGS) entry which is preliminary data.</text>
</comment>
<feature type="region of interest" description="Disordered" evidence="5">
    <location>
        <begin position="538"/>
        <end position="567"/>
    </location>
</feature>
<dbReference type="PANTHER" id="PTHR32347:SF14">
    <property type="entry name" value="EFFLUX SYSTEM COMPONENT YKNX-RELATED"/>
    <property type="match status" value="1"/>
</dbReference>
<evidence type="ECO:0000256" key="4">
    <source>
        <dbReference type="SAM" id="Coils"/>
    </source>
</evidence>
<protein>
    <submittedName>
        <fullName evidence="7">Efflux RND transporter periplasmic adaptor subunit</fullName>
    </submittedName>
</protein>
<dbReference type="GO" id="GO:0022857">
    <property type="term" value="F:transmembrane transporter activity"/>
    <property type="evidence" value="ECO:0007669"/>
    <property type="project" value="InterPro"/>
</dbReference>
<dbReference type="SUPFAM" id="SSF111369">
    <property type="entry name" value="HlyD-like secretion proteins"/>
    <property type="match status" value="1"/>
</dbReference>
<keyword evidence="3 4" id="KW-0175">Coiled coil</keyword>
<comment type="similarity">
    <text evidence="2">Belongs to the membrane fusion protein (MFP) (TC 8.A.1) family.</text>
</comment>
<evidence type="ECO:0000256" key="1">
    <source>
        <dbReference type="ARBA" id="ARBA00004196"/>
    </source>
</evidence>
<feature type="compositionally biased region" description="Gly residues" evidence="5">
    <location>
        <begin position="546"/>
        <end position="567"/>
    </location>
</feature>
<feature type="coiled-coil region" evidence="4">
    <location>
        <begin position="153"/>
        <end position="230"/>
    </location>
</feature>